<dbReference type="PANTHER" id="PTHR43685">
    <property type="entry name" value="GLYCOSYLTRANSFERASE"/>
    <property type="match status" value="1"/>
</dbReference>
<dbReference type="OrthoDB" id="4529776at2"/>
<gene>
    <name evidence="2" type="ORF">B0I29_13055</name>
</gene>
<dbReference type="GO" id="GO:0016740">
    <property type="term" value="F:transferase activity"/>
    <property type="evidence" value="ECO:0007669"/>
    <property type="project" value="UniProtKB-KW"/>
</dbReference>
<name>A0A327YX05_9ACTN</name>
<dbReference type="InterPro" id="IPR050834">
    <property type="entry name" value="Glycosyltransf_2"/>
</dbReference>
<sequence>MAKLTERVKVTAPQAAPLRDAKVSVVIPTYNYGHFLPQSVGSVLAQEGVDVEVIVVDDCSTDDTPLVAGNMAATDPRVVYAPNAENHGPCVAFNDGLARVTGDFVVRLDADDLLTPGSLSRAVQLFQQYPEVGLVYGHPLHFHSETPPEPRTDVESWTIWSGEDWIAERARLGVNCITTPEAIVRRSVYDEVGPWDPRMRYACDMEAWMRAAAVSDVGRIDGADQAFHREHGGSLSVNAGSGRLLDLRERRTAFNALFEGPGGKLPRAAELHETALRSLAVEALESACHAYDRGLTDNEPIDEYEAFALETYAKTKQLPQWRMLVRRRKVGAKLAPYMPPFAAGVVSRRLRNDARYRRWVRQGV</sequence>
<dbReference type="InterPro" id="IPR029044">
    <property type="entry name" value="Nucleotide-diphossugar_trans"/>
</dbReference>
<evidence type="ECO:0000259" key="1">
    <source>
        <dbReference type="Pfam" id="PF00535"/>
    </source>
</evidence>
<dbReference type="RefSeq" id="WP_111654970.1">
    <property type="nucleotide sequence ID" value="NZ_JACHWI010000001.1"/>
</dbReference>
<proteinExistence type="predicted"/>
<feature type="domain" description="Glycosyltransferase 2-like" evidence="1">
    <location>
        <begin position="24"/>
        <end position="192"/>
    </location>
</feature>
<evidence type="ECO:0000313" key="2">
    <source>
        <dbReference type="EMBL" id="RAK25846.1"/>
    </source>
</evidence>
<dbReference type="Pfam" id="PF00535">
    <property type="entry name" value="Glycos_transf_2"/>
    <property type="match status" value="1"/>
</dbReference>
<dbReference type="InterPro" id="IPR001173">
    <property type="entry name" value="Glyco_trans_2-like"/>
</dbReference>
<organism evidence="2 3">
    <name type="scientific">Actinoplanes lutulentus</name>
    <dbReference type="NCBI Taxonomy" id="1287878"/>
    <lineage>
        <taxon>Bacteria</taxon>
        <taxon>Bacillati</taxon>
        <taxon>Actinomycetota</taxon>
        <taxon>Actinomycetes</taxon>
        <taxon>Micromonosporales</taxon>
        <taxon>Micromonosporaceae</taxon>
        <taxon>Actinoplanes</taxon>
    </lineage>
</organism>
<keyword evidence="3" id="KW-1185">Reference proteome</keyword>
<evidence type="ECO:0000313" key="3">
    <source>
        <dbReference type="Proteomes" id="UP000249341"/>
    </source>
</evidence>
<reference evidence="2 3" key="1">
    <citation type="submission" date="2018-06" db="EMBL/GenBank/DDBJ databases">
        <title>Genomic Encyclopedia of Type Strains, Phase III (KMG-III): the genomes of soil and plant-associated and newly described type strains.</title>
        <authorList>
            <person name="Whitman W."/>
        </authorList>
    </citation>
    <scope>NUCLEOTIDE SEQUENCE [LARGE SCALE GENOMIC DNA]</scope>
    <source>
        <strain evidence="2 3">CGMCC 4.7090</strain>
    </source>
</reference>
<dbReference type="PANTHER" id="PTHR43685:SF11">
    <property type="entry name" value="GLYCOSYLTRANSFERASE TAGX-RELATED"/>
    <property type="match status" value="1"/>
</dbReference>
<dbReference type="SUPFAM" id="SSF53448">
    <property type="entry name" value="Nucleotide-diphospho-sugar transferases"/>
    <property type="match status" value="1"/>
</dbReference>
<dbReference type="EMBL" id="QLMJ01000030">
    <property type="protein sequence ID" value="RAK25846.1"/>
    <property type="molecule type" value="Genomic_DNA"/>
</dbReference>
<dbReference type="Proteomes" id="UP000249341">
    <property type="component" value="Unassembled WGS sequence"/>
</dbReference>
<dbReference type="CDD" id="cd00761">
    <property type="entry name" value="Glyco_tranf_GTA_type"/>
    <property type="match status" value="1"/>
</dbReference>
<protein>
    <submittedName>
        <fullName evidence="2">Glycosyl transferase family 2</fullName>
    </submittedName>
</protein>
<dbReference type="AlphaFoldDB" id="A0A327YX05"/>
<comment type="caution">
    <text evidence="2">The sequence shown here is derived from an EMBL/GenBank/DDBJ whole genome shotgun (WGS) entry which is preliminary data.</text>
</comment>
<keyword evidence="2" id="KW-0808">Transferase</keyword>
<accession>A0A327YX05</accession>
<dbReference type="Gene3D" id="3.90.550.10">
    <property type="entry name" value="Spore Coat Polysaccharide Biosynthesis Protein SpsA, Chain A"/>
    <property type="match status" value="1"/>
</dbReference>